<dbReference type="KEGG" id="aplc:110987555"/>
<dbReference type="SMART" id="SM00255">
    <property type="entry name" value="TIR"/>
    <property type="match status" value="1"/>
</dbReference>
<sequence length="870" mass="98174">MGNNSSKRRSHNKSSVPEQPLSSGRKRSLKPDLAASETEKFLNEDDTKPPHRVNEETKERLLNPPGLKGLSDAYMQKSGDGKGSRGSGYEMKAEHREEETSYVEISQVELSGERDEPRPERDRFRGSYRRSGKFKKIMSSLSPQEAATASGNEGKMESTILLANDVIQRMQGEDTERVVEATQQLYRMVDDAWSTPKYGRDLACSISDNLRTEGGLDILLKNCKSDDKALQVNSARLLEQVMTADNRDYVVKHGLDSVVKLACSRKEPTLLQIGMGLLENLFKHSEETCTKVIDRGGLTAVVYTCRMSDNITLRHCAAALANCAMYGGPANQQKMVDQRCSEWLFPLAFSTDHSIRYYACLAVAVLSANQDVEKCVVNSGTLDLVEPFVTTHDPLTFAKSDKAHSQGRSEQWLQRLMPLLDSTRREAQCLAAFHFAMEAAIKKEQGRTKVFQEILVVPALRRVASSNNEIASKLCIQALRTIGEDIPAKLSFNISCWTIKEVQMWVKNIGFAQFCPAFERHKVDGDLLLTISEEELIRDIEMESSLLKRRFLRELSRLKSNSNSGDRELGDWLKSLGPEYPQYTHNLVHCGIDFNLLPFITDEHLKTDAGITNGVHRMKILRTIRPRGMKLLKQSLKPSSPDSINHTLPWLKEPRKSLDGDDKFPKVLSSPTHAVPIPAITTDQPDNRNNPKFLDVFISYRRATGSLLASLLKVHLQLRGFTVFIDVEKLEAGKFDNNLLKSVRHARNFVLVLSSGCLDRCFEDTDRKDWVHREIVAAIDSKCNIVPVLDNFKWPRPEQLPEDMRNIVFFNGVKWIHDYQDACIDKLERFLLGEENLGQLDLEHLAKEGRSLHVAKKTSRDAKDSTSSVS</sequence>
<dbReference type="GO" id="GO:0045087">
    <property type="term" value="P:innate immune response"/>
    <property type="evidence" value="ECO:0007669"/>
    <property type="project" value="UniProtKB-KW"/>
</dbReference>
<dbReference type="Pfam" id="PF07647">
    <property type="entry name" value="SAM_2"/>
    <property type="match status" value="1"/>
</dbReference>
<dbReference type="CTD" id="23098"/>
<feature type="compositionally biased region" description="Basic residues" evidence="11">
    <location>
        <begin position="1"/>
        <end position="12"/>
    </location>
</feature>
<evidence type="ECO:0000256" key="10">
    <source>
        <dbReference type="ARBA" id="ARBA00047304"/>
    </source>
</evidence>
<dbReference type="RefSeq" id="XP_022106062.1">
    <property type="nucleotide sequence ID" value="XM_022250370.1"/>
</dbReference>
<evidence type="ECO:0000256" key="8">
    <source>
        <dbReference type="ARBA" id="ARBA00022859"/>
    </source>
</evidence>
<dbReference type="GO" id="GO:0048678">
    <property type="term" value="P:response to axon injury"/>
    <property type="evidence" value="ECO:0007669"/>
    <property type="project" value="InterPro"/>
</dbReference>
<evidence type="ECO:0000256" key="4">
    <source>
        <dbReference type="ARBA" id="ARBA00022490"/>
    </source>
</evidence>
<accession>A0A8B7ZRJ8</accession>
<dbReference type="Gene3D" id="1.25.10.10">
    <property type="entry name" value="Leucine-rich Repeat Variant"/>
    <property type="match status" value="1"/>
</dbReference>
<dbReference type="GO" id="GO:0005737">
    <property type="term" value="C:cytoplasm"/>
    <property type="evidence" value="ECO:0007669"/>
    <property type="project" value="UniProtKB-SubCell"/>
</dbReference>
<dbReference type="PANTHER" id="PTHR22998:SF1">
    <property type="entry name" value="NAD(+) HYDROLASE SARM1"/>
    <property type="match status" value="1"/>
</dbReference>
<keyword evidence="14" id="KW-1185">Reference proteome</keyword>
<dbReference type="OrthoDB" id="202764at2759"/>
<proteinExistence type="inferred from homology"/>
<evidence type="ECO:0000256" key="2">
    <source>
        <dbReference type="ARBA" id="ARBA00008291"/>
    </source>
</evidence>
<evidence type="ECO:0000256" key="3">
    <source>
        <dbReference type="ARBA" id="ARBA00011982"/>
    </source>
</evidence>
<dbReference type="AlphaFoldDB" id="A0A8B7ZRJ8"/>
<gene>
    <name evidence="15 16" type="primary">LOC110987555</name>
</gene>
<keyword evidence="5" id="KW-0399">Innate immunity</keyword>
<comment type="similarity">
    <text evidence="2">Belongs to the SARM1 family.</text>
</comment>
<feature type="compositionally biased region" description="Basic and acidic residues" evidence="11">
    <location>
        <begin position="111"/>
        <end position="125"/>
    </location>
</feature>
<protein>
    <recommendedName>
        <fullName evidence="3">ADP-ribosyl cyclase/cyclic ADP-ribose hydrolase</fullName>
        <ecNumber evidence="3">3.2.2.6</ecNumber>
    </recommendedName>
</protein>
<dbReference type="Gene3D" id="3.40.50.10140">
    <property type="entry name" value="Toll/interleukin-1 receptor homology (TIR) domain"/>
    <property type="match status" value="1"/>
</dbReference>
<feature type="domain" description="TIR" evidence="12">
    <location>
        <begin position="692"/>
        <end position="835"/>
    </location>
</feature>
<dbReference type="InterPro" id="IPR035897">
    <property type="entry name" value="Toll_tir_struct_dom_sf"/>
</dbReference>
<dbReference type="Pfam" id="PF13676">
    <property type="entry name" value="TIR_2"/>
    <property type="match status" value="1"/>
</dbReference>
<evidence type="ECO:0000256" key="7">
    <source>
        <dbReference type="ARBA" id="ARBA00022801"/>
    </source>
</evidence>
<evidence type="ECO:0000313" key="15">
    <source>
        <dbReference type="RefSeq" id="XP_022106061.1"/>
    </source>
</evidence>
<dbReference type="GO" id="GO:0007165">
    <property type="term" value="P:signal transduction"/>
    <property type="evidence" value="ECO:0007669"/>
    <property type="project" value="InterPro"/>
</dbReference>
<dbReference type="InterPro" id="IPR000157">
    <property type="entry name" value="TIR_dom"/>
</dbReference>
<keyword evidence="7" id="KW-0378">Hydrolase</keyword>
<feature type="region of interest" description="Disordered" evidence="11">
    <location>
        <begin position="1"/>
        <end position="129"/>
    </location>
</feature>
<dbReference type="GO" id="GO:0061809">
    <property type="term" value="F:NAD+ nucleosidase activity, cyclic ADP-ribose generating"/>
    <property type="evidence" value="ECO:0007669"/>
    <property type="project" value="UniProtKB-EC"/>
</dbReference>
<dbReference type="EC" id="3.2.2.6" evidence="3"/>
<dbReference type="PANTHER" id="PTHR22998">
    <property type="entry name" value="SARM1"/>
    <property type="match status" value="1"/>
</dbReference>
<dbReference type="GO" id="GO:0030425">
    <property type="term" value="C:dendrite"/>
    <property type="evidence" value="ECO:0007669"/>
    <property type="project" value="TreeGrafter"/>
</dbReference>
<evidence type="ECO:0000259" key="13">
    <source>
        <dbReference type="PROSITE" id="PS50105"/>
    </source>
</evidence>
<keyword evidence="4" id="KW-0963">Cytoplasm</keyword>
<dbReference type="InterPro" id="IPR013761">
    <property type="entry name" value="SAM/pointed_sf"/>
</dbReference>
<dbReference type="Proteomes" id="UP000694845">
    <property type="component" value="Unplaced"/>
</dbReference>
<dbReference type="SUPFAM" id="SSF48371">
    <property type="entry name" value="ARM repeat"/>
    <property type="match status" value="1"/>
</dbReference>
<evidence type="ECO:0000313" key="14">
    <source>
        <dbReference type="Proteomes" id="UP000694845"/>
    </source>
</evidence>
<organism evidence="14 15">
    <name type="scientific">Acanthaster planci</name>
    <name type="common">Crown-of-thorns starfish</name>
    <dbReference type="NCBI Taxonomy" id="133434"/>
    <lineage>
        <taxon>Eukaryota</taxon>
        <taxon>Metazoa</taxon>
        <taxon>Echinodermata</taxon>
        <taxon>Eleutherozoa</taxon>
        <taxon>Asterozoa</taxon>
        <taxon>Asteroidea</taxon>
        <taxon>Valvatacea</taxon>
        <taxon>Valvatida</taxon>
        <taxon>Acanthasteridae</taxon>
        <taxon>Acanthaster</taxon>
    </lineage>
</organism>
<dbReference type="SUPFAM" id="SSF47769">
    <property type="entry name" value="SAM/Pointed domain"/>
    <property type="match status" value="2"/>
</dbReference>
<dbReference type="GO" id="GO:0034128">
    <property type="term" value="P:negative regulation of MyD88-independent toll-like receptor signaling pathway"/>
    <property type="evidence" value="ECO:0007669"/>
    <property type="project" value="InterPro"/>
</dbReference>
<keyword evidence="9" id="KW-0520">NAD</keyword>
<evidence type="ECO:0000256" key="9">
    <source>
        <dbReference type="ARBA" id="ARBA00023027"/>
    </source>
</evidence>
<dbReference type="CDD" id="cd24153">
    <property type="entry name" value="SARM1_N"/>
    <property type="match status" value="1"/>
</dbReference>
<dbReference type="Pfam" id="PF00536">
    <property type="entry name" value="SAM_1"/>
    <property type="match status" value="1"/>
</dbReference>
<evidence type="ECO:0000259" key="12">
    <source>
        <dbReference type="PROSITE" id="PS50104"/>
    </source>
</evidence>
<feature type="domain" description="SAM" evidence="13">
    <location>
        <begin position="497"/>
        <end position="561"/>
    </location>
</feature>
<reference evidence="15 16" key="1">
    <citation type="submission" date="2025-04" db="UniProtKB">
        <authorList>
            <consortium name="RefSeq"/>
        </authorList>
    </citation>
    <scope>IDENTIFICATION</scope>
</reference>
<feature type="compositionally biased region" description="Basic and acidic residues" evidence="11">
    <location>
        <begin position="37"/>
        <end position="61"/>
    </location>
</feature>
<evidence type="ECO:0000256" key="6">
    <source>
        <dbReference type="ARBA" id="ARBA00022737"/>
    </source>
</evidence>
<evidence type="ECO:0000256" key="5">
    <source>
        <dbReference type="ARBA" id="ARBA00022588"/>
    </source>
</evidence>
<dbReference type="SUPFAM" id="SSF52200">
    <property type="entry name" value="Toll/Interleukin receptor TIR domain"/>
    <property type="match status" value="1"/>
</dbReference>
<dbReference type="InterPro" id="IPR011989">
    <property type="entry name" value="ARM-like"/>
</dbReference>
<dbReference type="PROSITE" id="PS50105">
    <property type="entry name" value="SAM_DOMAIN"/>
    <property type="match status" value="2"/>
</dbReference>
<dbReference type="InterPro" id="IPR016024">
    <property type="entry name" value="ARM-type_fold"/>
</dbReference>
<dbReference type="InterPro" id="IPR001660">
    <property type="entry name" value="SAM"/>
</dbReference>
<evidence type="ECO:0000313" key="16">
    <source>
        <dbReference type="RefSeq" id="XP_022106062.1"/>
    </source>
</evidence>
<dbReference type="FunFam" id="1.10.150.50:FF:000043">
    <property type="entry name" value="Sterile alpha and TIR motif-containing 1"/>
    <property type="match status" value="1"/>
</dbReference>
<dbReference type="OMA" id="KSCEVQT"/>
<dbReference type="SMART" id="SM00454">
    <property type="entry name" value="SAM"/>
    <property type="match status" value="2"/>
</dbReference>
<name>A0A8B7ZRJ8_ACAPL</name>
<dbReference type="PROSITE" id="PS50104">
    <property type="entry name" value="TIR"/>
    <property type="match status" value="1"/>
</dbReference>
<comment type="subcellular location">
    <subcellularLocation>
        <location evidence="1">Cytoplasm</location>
    </subcellularLocation>
</comment>
<keyword evidence="6" id="KW-0677">Repeat</keyword>
<evidence type="ECO:0000256" key="11">
    <source>
        <dbReference type="SAM" id="MobiDB-lite"/>
    </source>
</evidence>
<keyword evidence="8" id="KW-0391">Immunity</keyword>
<feature type="domain" description="SAM" evidence="13">
    <location>
        <begin position="564"/>
        <end position="625"/>
    </location>
</feature>
<comment type="catalytic activity">
    <reaction evidence="10">
        <text>NAD(+) + H2O = ADP-D-ribose + nicotinamide + H(+)</text>
        <dbReference type="Rhea" id="RHEA:16301"/>
        <dbReference type="ChEBI" id="CHEBI:15377"/>
        <dbReference type="ChEBI" id="CHEBI:15378"/>
        <dbReference type="ChEBI" id="CHEBI:17154"/>
        <dbReference type="ChEBI" id="CHEBI:57540"/>
        <dbReference type="ChEBI" id="CHEBI:57967"/>
        <dbReference type="EC" id="3.2.2.6"/>
    </reaction>
    <physiologicalReaction direction="left-to-right" evidence="10">
        <dbReference type="Rhea" id="RHEA:16302"/>
    </physiologicalReaction>
</comment>
<evidence type="ECO:0000256" key="1">
    <source>
        <dbReference type="ARBA" id="ARBA00004496"/>
    </source>
</evidence>
<dbReference type="GeneID" id="110987555"/>
<dbReference type="GO" id="GO:0003953">
    <property type="term" value="F:NAD+ nucleosidase activity"/>
    <property type="evidence" value="ECO:0007669"/>
    <property type="project" value="InterPro"/>
</dbReference>
<dbReference type="RefSeq" id="XP_022106061.1">
    <property type="nucleotide sequence ID" value="XM_022250369.1"/>
</dbReference>
<dbReference type="InterPro" id="IPR039184">
    <property type="entry name" value="SARM1"/>
</dbReference>
<dbReference type="Gene3D" id="1.10.150.50">
    <property type="entry name" value="Transcription Factor, Ets-1"/>
    <property type="match status" value="2"/>
</dbReference>
<dbReference type="GO" id="GO:0035591">
    <property type="term" value="F:signaling adaptor activity"/>
    <property type="evidence" value="ECO:0007669"/>
    <property type="project" value="InterPro"/>
</dbReference>